<evidence type="ECO:0000313" key="2">
    <source>
        <dbReference type="Proteomes" id="UP000580654"/>
    </source>
</evidence>
<gene>
    <name evidence="1" type="ORF">FHS87_004356</name>
</gene>
<sequence length="29" mass="3251">MNQAAADFEAVQQTRSNLLHGMWEVGWCG</sequence>
<comment type="caution">
    <text evidence="1">The sequence shown here is derived from an EMBL/GenBank/DDBJ whole genome shotgun (WGS) entry which is preliminary data.</text>
</comment>
<evidence type="ECO:0000313" key="1">
    <source>
        <dbReference type="EMBL" id="MBB5696286.1"/>
    </source>
</evidence>
<name>A0A840Y820_9PROT</name>
<protein>
    <submittedName>
        <fullName evidence="1">Uncharacterized protein</fullName>
    </submittedName>
</protein>
<proteinExistence type="predicted"/>
<organism evidence="1 2">
    <name type="scientific">Muricoccus pecuniae</name>
    <dbReference type="NCBI Taxonomy" id="693023"/>
    <lineage>
        <taxon>Bacteria</taxon>
        <taxon>Pseudomonadati</taxon>
        <taxon>Pseudomonadota</taxon>
        <taxon>Alphaproteobacteria</taxon>
        <taxon>Acetobacterales</taxon>
        <taxon>Roseomonadaceae</taxon>
        <taxon>Muricoccus</taxon>
    </lineage>
</organism>
<reference evidence="1 2" key="1">
    <citation type="submission" date="2020-08" db="EMBL/GenBank/DDBJ databases">
        <title>Genomic Encyclopedia of Type Strains, Phase IV (KMG-IV): sequencing the most valuable type-strain genomes for metagenomic binning, comparative biology and taxonomic classification.</title>
        <authorList>
            <person name="Goeker M."/>
        </authorList>
    </citation>
    <scope>NUCLEOTIDE SEQUENCE [LARGE SCALE GENOMIC DNA]</scope>
    <source>
        <strain evidence="1 2">DSM 25622</strain>
    </source>
</reference>
<dbReference type="Proteomes" id="UP000580654">
    <property type="component" value="Unassembled WGS sequence"/>
</dbReference>
<dbReference type="AlphaFoldDB" id="A0A840Y820"/>
<keyword evidence="2" id="KW-1185">Reference proteome</keyword>
<accession>A0A840Y820</accession>
<dbReference type="EMBL" id="JACIJD010000036">
    <property type="protein sequence ID" value="MBB5696286.1"/>
    <property type="molecule type" value="Genomic_DNA"/>
</dbReference>